<dbReference type="EMBL" id="KZ678465">
    <property type="protein sequence ID" value="PSR83121.1"/>
    <property type="molecule type" value="Genomic_DNA"/>
</dbReference>
<proteinExistence type="predicted"/>
<evidence type="ECO:0000256" key="1">
    <source>
        <dbReference type="SAM" id="MobiDB-lite"/>
    </source>
</evidence>
<evidence type="ECO:0000313" key="3">
    <source>
        <dbReference type="Proteomes" id="UP000241462"/>
    </source>
</evidence>
<feature type="compositionally biased region" description="Acidic residues" evidence="1">
    <location>
        <begin position="728"/>
        <end position="742"/>
    </location>
</feature>
<feature type="compositionally biased region" description="Basic residues" evidence="1">
    <location>
        <begin position="623"/>
        <end position="652"/>
    </location>
</feature>
<dbReference type="AlphaFoldDB" id="A0A2T3A585"/>
<feature type="compositionally biased region" description="Polar residues" evidence="1">
    <location>
        <begin position="26"/>
        <end position="43"/>
    </location>
</feature>
<dbReference type="InterPro" id="IPR032675">
    <property type="entry name" value="LRR_dom_sf"/>
</dbReference>
<dbReference type="STRING" id="2025994.A0A2T3A585"/>
<feature type="compositionally biased region" description="Polar residues" evidence="1">
    <location>
        <begin position="679"/>
        <end position="695"/>
    </location>
</feature>
<dbReference type="OrthoDB" id="5395390at2759"/>
<organism evidence="2 3">
    <name type="scientific">Coniella lustricola</name>
    <dbReference type="NCBI Taxonomy" id="2025994"/>
    <lineage>
        <taxon>Eukaryota</taxon>
        <taxon>Fungi</taxon>
        <taxon>Dikarya</taxon>
        <taxon>Ascomycota</taxon>
        <taxon>Pezizomycotina</taxon>
        <taxon>Sordariomycetes</taxon>
        <taxon>Sordariomycetidae</taxon>
        <taxon>Diaporthales</taxon>
        <taxon>Schizoparmaceae</taxon>
        <taxon>Coniella</taxon>
    </lineage>
</organism>
<dbReference type="Proteomes" id="UP000241462">
    <property type="component" value="Unassembled WGS sequence"/>
</dbReference>
<protein>
    <submittedName>
        <fullName evidence="2">Uncharacterized protein</fullName>
    </submittedName>
</protein>
<sequence length="757" mass="86556">MSQTGSAGVVTPRRNPRRGGALHQDGPSTRQPAPSPTPRVTRSATRRLHYITDASSDDALDFSDEDSLSDDARDGLFRKPRQTPSVPTVASTRERRSQPGPPTAQGGRRRAQRPGQPSQGPTTPTPKKRRPFKFGYIGRARKTALDHTPQPAWPTSGVIPPWQSLEWTILVQIFEYAAYPANTRSNVRWLLAAGLTCKAFLGPAMKALYRCPMPQIISMNMGVKFASLMRDLAANRAAALACGDHRRTMVESLVIEASSLPNSQSRNFDVAELIMSLPHLNHVELYHELDLPPYRQLDLKAKKWIFPKAVLDALRDAGRGDTALRLKSWKWSQRMMQQDLLHQLPTIHGWDTFSQLRKLCFVNFQVPSLGDSRDPSEPEVYEQDKNYINLIASSLEPVVSLRHLVMESSTIVDGQFLSLLPKTLEHLEIVNCWEVTAEMLSEYLMTHGRTLRRLTLNHNQSLNLSFLPYLGECCPMLQELSMDLLTFNHHEYYKDSDPLYDKLLTVADVPNWPETLEIINLEQLAKWDADTAEMFFQSLIDQAPKLLRLRYLAVKAMLDVPWRQRSQFRDKWVRKLKKVFLRKAQKPRNYHSLIQWPFDRVQPEEESVQLSNNAAYEGPSARRSTRAPKDNKRKRIHTRVARDLRKPKRARISYRDPDTDEELGFGDDSDDNDHDELQQESVSSPLSSCPVTPVSSDDESAFEHGLCDVVNIRFDNQKPREFQWGAEDFLDDDMQESDDAEWTSERNVDDDSDTYAW</sequence>
<feature type="region of interest" description="Disordered" evidence="1">
    <location>
        <begin position="1"/>
        <end position="132"/>
    </location>
</feature>
<dbReference type="Gene3D" id="3.80.10.10">
    <property type="entry name" value="Ribonuclease Inhibitor"/>
    <property type="match status" value="1"/>
</dbReference>
<accession>A0A2T3A585</accession>
<feature type="region of interest" description="Disordered" evidence="1">
    <location>
        <begin position="607"/>
        <end position="699"/>
    </location>
</feature>
<reference evidence="2 3" key="1">
    <citation type="journal article" date="2018" name="Mycol. Prog.">
        <title>Coniella lustricola, a new species from submerged detritus.</title>
        <authorList>
            <person name="Raudabaugh D.B."/>
            <person name="Iturriaga T."/>
            <person name="Carver A."/>
            <person name="Mondo S."/>
            <person name="Pangilinan J."/>
            <person name="Lipzen A."/>
            <person name="He G."/>
            <person name="Amirebrahimi M."/>
            <person name="Grigoriev I.V."/>
            <person name="Miller A.N."/>
        </authorList>
    </citation>
    <scope>NUCLEOTIDE SEQUENCE [LARGE SCALE GENOMIC DNA]</scope>
    <source>
        <strain evidence="2 3">B22-T-1</strain>
    </source>
</reference>
<feature type="compositionally biased region" description="Acidic residues" evidence="1">
    <location>
        <begin position="55"/>
        <end position="69"/>
    </location>
</feature>
<evidence type="ECO:0000313" key="2">
    <source>
        <dbReference type="EMBL" id="PSR83121.1"/>
    </source>
</evidence>
<feature type="region of interest" description="Disordered" evidence="1">
    <location>
        <begin position="725"/>
        <end position="757"/>
    </location>
</feature>
<dbReference type="SUPFAM" id="SSF52047">
    <property type="entry name" value="RNI-like"/>
    <property type="match status" value="1"/>
</dbReference>
<feature type="compositionally biased region" description="Polar residues" evidence="1">
    <location>
        <begin position="82"/>
        <end position="91"/>
    </location>
</feature>
<gene>
    <name evidence="2" type="ORF">BD289DRAFT_370386</name>
</gene>
<keyword evidence="3" id="KW-1185">Reference proteome</keyword>
<feature type="compositionally biased region" description="Low complexity" evidence="1">
    <location>
        <begin position="113"/>
        <end position="122"/>
    </location>
</feature>
<name>A0A2T3A585_9PEZI</name>
<dbReference type="PANTHER" id="PTHR34755">
    <property type="entry name" value="SERINE/ARGININE REPETITIVE MATRIX PROTEIN 3-RELATED"/>
    <property type="match status" value="1"/>
</dbReference>
<feature type="compositionally biased region" description="Acidic residues" evidence="1">
    <location>
        <begin position="658"/>
        <end position="674"/>
    </location>
</feature>
<dbReference type="InterPro" id="IPR052109">
    <property type="entry name" value="SRRM_Domain-Containing"/>
</dbReference>
<dbReference type="PANTHER" id="PTHR34755:SF4">
    <property type="entry name" value="F-BOX DOMAIN-CONTAINING PROTEIN"/>
    <property type="match status" value="1"/>
</dbReference>
<dbReference type="InParanoid" id="A0A2T3A585"/>